<evidence type="ECO:0000256" key="4">
    <source>
        <dbReference type="ARBA" id="ARBA00023129"/>
    </source>
</evidence>
<dbReference type="InterPro" id="IPR006045">
    <property type="entry name" value="Cupin_1"/>
</dbReference>
<dbReference type="InterPro" id="IPR011051">
    <property type="entry name" value="RmlC_Cupin_sf"/>
</dbReference>
<sequence length="662" mass="75933">MVIGPFRLSLCVCLVFLTSACFGTRLEESFNECQLDRLNALTPDNRIESQGGITETWNSNHPELRCAGVTLLKRTIFPNGFHLPSYANYPQLIFIAQGNGVFGVSLPGCPVTYEEAESQSREDRRQRIVIKRESEQEQEQQGDSHHKIYHFRQGHLLAIPAGVPYWSFNYGNEPIVAITLLDTSNLDNQLDPSPRRFYLAGNPEEEHPETQQQQPQTRRRHGQHQQDEYGSQGEEEGNNVLSGFSTQLLAHAFGVDEEIARILQNPPEQTKDQIVRVEGGFRDVISPRWGEGKQYEDELEERQRQPPRRDEQGKGYDYDDDRRPRHRQDPYREGDEDDRRPRGSRQGQGRGYDDDDRRPGQYEEGEEDDRRPRRSSRPKRQGRRHDDDDRRADEDDRRGYDDDERRPDEDDRRGYDDDERRPDDDDRQGYDDDDRRPRWSSRPKGQGRNGVEETLCSPTLVEDIARPSRADFYNPAAGRISSANSLTFPILRWFQLSAEHVLLYRNGIYSPHWNNNANSIIYGLRGEGRIQVVNSQGNAVFNGVLREGQILLVPQNFAVGKQAGNEGFEYVAFKTADRASPATSSKCLGESPLMFSSMLLAFEIIKSVLSNTMETRPLWSLLMIPSMGLNVVINLNHNNNAQVDSKNNDGSRLWWPSSIIIK</sequence>
<evidence type="ECO:0000256" key="7">
    <source>
        <dbReference type="SAM" id="MobiDB-lite"/>
    </source>
</evidence>
<dbReference type="PANTHER" id="PTHR31189">
    <property type="entry name" value="OS03G0336100 PROTEIN-RELATED"/>
    <property type="match status" value="1"/>
</dbReference>
<organism evidence="9">
    <name type="scientific">Arachis hypogaea</name>
    <name type="common">Peanut</name>
    <dbReference type="NCBI Taxonomy" id="3818"/>
    <lineage>
        <taxon>Eukaryota</taxon>
        <taxon>Viridiplantae</taxon>
        <taxon>Streptophyta</taxon>
        <taxon>Embryophyta</taxon>
        <taxon>Tracheophyta</taxon>
        <taxon>Spermatophyta</taxon>
        <taxon>Magnoliopsida</taxon>
        <taxon>eudicotyledons</taxon>
        <taxon>Gunneridae</taxon>
        <taxon>Pentapetalae</taxon>
        <taxon>rosids</taxon>
        <taxon>fabids</taxon>
        <taxon>Fabales</taxon>
        <taxon>Fabaceae</taxon>
        <taxon>Papilionoideae</taxon>
        <taxon>50 kb inversion clade</taxon>
        <taxon>dalbergioids sensu lato</taxon>
        <taxon>Dalbergieae</taxon>
        <taxon>Pterocarpus clade</taxon>
        <taxon>Arachis</taxon>
    </lineage>
</organism>
<keyword evidence="4 6" id="KW-0708">Seed storage protein</keyword>
<feature type="domain" description="Cupin type-1" evidence="8">
    <location>
        <begin position="462"/>
        <end position="596"/>
    </location>
</feature>
<dbReference type="InterPro" id="IPR022379">
    <property type="entry name" value="11S_seedstore_CS"/>
</dbReference>
<reference evidence="9" key="2">
    <citation type="journal article" date="2005" name="Plant Sci.">
        <title>Isolation of peanut genes encoding arachins and conglutins by expressed sequence tags.</title>
        <authorList>
            <person name="Yan Y.-S."/>
            <person name="Lin X.-D."/>
            <person name="Zhang Y.-S."/>
            <person name="Wang L."/>
            <person name="Wu K."/>
            <person name="Huang S.-Z."/>
        </authorList>
    </citation>
    <scope>NUCLEOTIDE SEQUENCE</scope>
</reference>
<proteinExistence type="evidence at transcript level"/>
<dbReference type="SMART" id="SM00835">
    <property type="entry name" value="Cupin_1"/>
    <property type="match status" value="2"/>
</dbReference>
<dbReference type="CDD" id="cd02242">
    <property type="entry name" value="cupin_11S_legumin_N"/>
    <property type="match status" value="1"/>
</dbReference>
<dbReference type="PROSITE" id="PS00305">
    <property type="entry name" value="11S_SEED_STORAGE"/>
    <property type="match status" value="1"/>
</dbReference>
<dbReference type="PROSITE" id="PS51257">
    <property type="entry name" value="PROKAR_LIPOPROTEIN"/>
    <property type="match status" value="1"/>
</dbReference>
<dbReference type="AlphaFoldDB" id="Q647H1"/>
<dbReference type="Pfam" id="PF00190">
    <property type="entry name" value="Cupin_1"/>
    <property type="match status" value="2"/>
</dbReference>
<dbReference type="InterPro" id="IPR006044">
    <property type="entry name" value="11S_seedstore_pln"/>
</dbReference>
<feature type="compositionally biased region" description="Basic and acidic residues" evidence="7">
    <location>
        <begin position="351"/>
        <end position="361"/>
    </location>
</feature>
<dbReference type="InterPro" id="IPR014710">
    <property type="entry name" value="RmlC-like_jellyroll"/>
</dbReference>
<dbReference type="InterPro" id="IPR050253">
    <property type="entry name" value="Seed_Storage-Functional"/>
</dbReference>
<dbReference type="GO" id="GO:0045735">
    <property type="term" value="F:nutrient reservoir activity"/>
    <property type="evidence" value="ECO:0007669"/>
    <property type="project" value="UniProtKB-KW"/>
</dbReference>
<keyword evidence="3 6" id="KW-0758">Storage protein</keyword>
<evidence type="ECO:0000256" key="3">
    <source>
        <dbReference type="ARBA" id="ARBA00022761"/>
    </source>
</evidence>
<comment type="similarity">
    <text evidence="1 6">Belongs to the 11S seed storage protein (globulins) family.</text>
</comment>
<dbReference type="EMBL" id="AY722688">
    <property type="protein sequence ID" value="AAU21493.1"/>
    <property type="molecule type" value="mRNA"/>
</dbReference>
<evidence type="ECO:0000256" key="6">
    <source>
        <dbReference type="RuleBase" id="RU003681"/>
    </source>
</evidence>
<reference evidence="9" key="1">
    <citation type="submission" date="2004-07" db="EMBL/GenBank/DDBJ databases">
        <title>cDNA clone of peanut seed storage protein gene.</title>
        <authorList>
            <person name="Yan Y."/>
            <person name="Wang L."/>
            <person name="Huang S."/>
        </authorList>
    </citation>
    <scope>NUCLEOTIDE SEQUENCE</scope>
</reference>
<comment type="function">
    <text evidence="6">Seed storage protein.</text>
</comment>
<evidence type="ECO:0000313" key="9">
    <source>
        <dbReference type="EMBL" id="AAU21493.1"/>
    </source>
</evidence>
<keyword evidence="5 6" id="KW-1015">Disulfide bond</keyword>
<feature type="compositionally biased region" description="Basic residues" evidence="7">
    <location>
        <begin position="372"/>
        <end position="383"/>
    </location>
</feature>
<dbReference type="SUPFAM" id="SSF51182">
    <property type="entry name" value="RmlC-like cupins"/>
    <property type="match status" value="1"/>
</dbReference>
<comment type="function">
    <text evidence="6">This protein found in the seeds of many leguminous and non-leguminous plants is the source of sulfur-containing amino acids in seed meals.</text>
</comment>
<protein>
    <submittedName>
        <fullName evidence="9">Conarachin</fullName>
    </submittedName>
</protein>
<name>Q647H1_ARAHY</name>
<dbReference type="CDD" id="cd02243">
    <property type="entry name" value="cupin_11S_legumin_C"/>
    <property type="match status" value="1"/>
</dbReference>
<evidence type="ECO:0000256" key="5">
    <source>
        <dbReference type="ARBA" id="ARBA00023157"/>
    </source>
</evidence>
<feature type="domain" description="Cupin type-1" evidence="8">
    <location>
        <begin position="38"/>
        <end position="261"/>
    </location>
</feature>
<feature type="chain" id="PRO_5007751058" evidence="6">
    <location>
        <begin position="24"/>
        <end position="662"/>
    </location>
</feature>
<evidence type="ECO:0000259" key="8">
    <source>
        <dbReference type="SMART" id="SM00835"/>
    </source>
</evidence>
<keyword evidence="2 6" id="KW-0732">Signal</keyword>
<feature type="signal peptide" evidence="6">
    <location>
        <begin position="1"/>
        <end position="23"/>
    </location>
</feature>
<comment type="subunit">
    <text evidence="6">Hexamer; each subunit is composed of an acidic and a basic chain derived from a single precursor and linked by a disulfide bond.</text>
</comment>
<evidence type="ECO:0000256" key="2">
    <source>
        <dbReference type="ARBA" id="ARBA00022729"/>
    </source>
</evidence>
<dbReference type="PANTHER" id="PTHR31189:SF35">
    <property type="entry name" value="12S SEED STORAGE PROTEIN CRB"/>
    <property type="match status" value="1"/>
</dbReference>
<dbReference type="Gene3D" id="2.60.120.10">
    <property type="entry name" value="Jelly Rolls"/>
    <property type="match status" value="2"/>
</dbReference>
<feature type="compositionally biased region" description="Basic and acidic residues" evidence="7">
    <location>
        <begin position="290"/>
        <end position="341"/>
    </location>
</feature>
<feature type="compositionally biased region" description="Basic and acidic residues" evidence="7">
    <location>
        <begin position="384"/>
        <end position="437"/>
    </location>
</feature>
<dbReference type="PRINTS" id="PR00439">
    <property type="entry name" value="11SGLOBULIN"/>
</dbReference>
<dbReference type="GO" id="GO:0048316">
    <property type="term" value="P:seed development"/>
    <property type="evidence" value="ECO:0007669"/>
    <property type="project" value="UniProtKB-ARBA"/>
</dbReference>
<feature type="region of interest" description="Disordered" evidence="7">
    <location>
        <begin position="191"/>
        <end position="239"/>
    </location>
</feature>
<feature type="region of interest" description="Disordered" evidence="7">
    <location>
        <begin position="285"/>
        <end position="455"/>
    </location>
</feature>
<accession>Q647H1</accession>
<evidence type="ECO:0000256" key="1">
    <source>
        <dbReference type="ARBA" id="ARBA00007178"/>
    </source>
</evidence>